<proteinExistence type="predicted"/>
<organism evidence="1">
    <name type="scientific">Anguilla anguilla</name>
    <name type="common">European freshwater eel</name>
    <name type="synonym">Muraena anguilla</name>
    <dbReference type="NCBI Taxonomy" id="7936"/>
    <lineage>
        <taxon>Eukaryota</taxon>
        <taxon>Metazoa</taxon>
        <taxon>Chordata</taxon>
        <taxon>Craniata</taxon>
        <taxon>Vertebrata</taxon>
        <taxon>Euteleostomi</taxon>
        <taxon>Actinopterygii</taxon>
        <taxon>Neopterygii</taxon>
        <taxon>Teleostei</taxon>
        <taxon>Anguilliformes</taxon>
        <taxon>Anguillidae</taxon>
        <taxon>Anguilla</taxon>
    </lineage>
</organism>
<evidence type="ECO:0000313" key="1">
    <source>
        <dbReference type="EMBL" id="JAH99328.1"/>
    </source>
</evidence>
<name>A0A0E9XCD3_ANGAN</name>
<dbReference type="AlphaFoldDB" id="A0A0E9XCD3"/>
<sequence length="40" mass="4384">MSLYHCGTLSVAAQNCQLDVSNSLPHPSLSMFLPSFFNIL</sequence>
<reference evidence="1" key="1">
    <citation type="submission" date="2014-11" db="EMBL/GenBank/DDBJ databases">
        <authorList>
            <person name="Amaro Gonzalez C."/>
        </authorList>
    </citation>
    <scope>NUCLEOTIDE SEQUENCE</scope>
</reference>
<protein>
    <submittedName>
        <fullName evidence="1">Uncharacterized protein</fullName>
    </submittedName>
</protein>
<accession>A0A0E9XCD3</accession>
<reference evidence="1" key="2">
    <citation type="journal article" date="2015" name="Fish Shellfish Immunol.">
        <title>Early steps in the European eel (Anguilla anguilla)-Vibrio vulnificus interaction in the gills: Role of the RtxA13 toxin.</title>
        <authorList>
            <person name="Callol A."/>
            <person name="Pajuelo D."/>
            <person name="Ebbesson L."/>
            <person name="Teles M."/>
            <person name="MacKenzie S."/>
            <person name="Amaro C."/>
        </authorList>
    </citation>
    <scope>NUCLEOTIDE SEQUENCE</scope>
</reference>
<dbReference type="EMBL" id="GBXM01009249">
    <property type="protein sequence ID" value="JAH99328.1"/>
    <property type="molecule type" value="Transcribed_RNA"/>
</dbReference>